<dbReference type="InterPro" id="IPR036397">
    <property type="entry name" value="RNaseH_sf"/>
</dbReference>
<feature type="compositionally biased region" description="Low complexity" evidence="4">
    <location>
        <begin position="602"/>
        <end position="617"/>
    </location>
</feature>
<comment type="caution">
    <text evidence="6">The sequence shown here is derived from an EMBL/GenBank/DDBJ whole genome shotgun (WGS) entry which is preliminary data.</text>
</comment>
<dbReference type="CDD" id="cd06133">
    <property type="entry name" value="ERI-1_3'hExo_like"/>
    <property type="match status" value="1"/>
</dbReference>
<proteinExistence type="predicted"/>
<dbReference type="GO" id="GO:0003676">
    <property type="term" value="F:nucleic acid binding"/>
    <property type="evidence" value="ECO:0007669"/>
    <property type="project" value="InterPro"/>
</dbReference>
<dbReference type="InterPro" id="IPR012337">
    <property type="entry name" value="RNaseH-like_sf"/>
</dbReference>
<keyword evidence="7" id="KW-1185">Reference proteome</keyword>
<protein>
    <submittedName>
        <fullName evidence="6">Exonuclease</fullName>
    </submittedName>
</protein>
<feature type="region of interest" description="Disordered" evidence="4">
    <location>
        <begin position="243"/>
        <end position="345"/>
    </location>
</feature>
<evidence type="ECO:0000259" key="5">
    <source>
        <dbReference type="SMART" id="SM00479"/>
    </source>
</evidence>
<feature type="region of interest" description="Disordered" evidence="4">
    <location>
        <begin position="68"/>
        <end position="108"/>
    </location>
</feature>
<dbReference type="PANTHER" id="PTHR23044:SF61">
    <property type="entry name" value="3'-5' EXORIBONUCLEASE 1-RELATED"/>
    <property type="match status" value="1"/>
</dbReference>
<evidence type="ECO:0000256" key="3">
    <source>
        <dbReference type="ARBA" id="ARBA00022839"/>
    </source>
</evidence>
<feature type="region of interest" description="Disordered" evidence="4">
    <location>
        <begin position="587"/>
        <end position="725"/>
    </location>
</feature>
<feature type="region of interest" description="Disordered" evidence="4">
    <location>
        <begin position="1"/>
        <end position="47"/>
    </location>
</feature>
<feature type="compositionally biased region" description="Low complexity" evidence="4">
    <location>
        <begin position="375"/>
        <end position="386"/>
    </location>
</feature>
<keyword evidence="2" id="KW-0378">Hydrolase</keyword>
<evidence type="ECO:0000256" key="4">
    <source>
        <dbReference type="SAM" id="MobiDB-lite"/>
    </source>
</evidence>
<feature type="compositionally biased region" description="Polar residues" evidence="4">
    <location>
        <begin position="1"/>
        <end position="14"/>
    </location>
</feature>
<evidence type="ECO:0000313" key="6">
    <source>
        <dbReference type="EMBL" id="KAK7195517.1"/>
    </source>
</evidence>
<name>A0AAW0EPX6_9TRYP</name>
<feature type="region of interest" description="Disordered" evidence="4">
    <location>
        <begin position="154"/>
        <end position="181"/>
    </location>
</feature>
<sequence>MPGSTPSCSTTTDASAPGESALKMALTHATTAPKRATSPPPLMTHHEGGTSAAAVLHVASLAMEAHHSRTGSIGLSPTSGEAAAATPPLRPSTQPRSRSSSPPSLITDPASLQALTTETASAAVGVFGCTGSGAVLSCSSGGAAALLGTSKAAKKHHQRAAGTPHTHRRAGGTGASAEGRSAAERCKAARALAAELMSTLMAHPPEAGRIAQYRASIQFTAPTSSSTASAASELSTSGAAAATASSSSTHVDANASATGAHAARTSSGNPTHSFLEAVRNGRLRTPQRSSPGTPLTHPKAASSAAVSPSPLPSHAAPSTHGVAAPQRSASPAAAATPTRRPLELVPDNTAAVPQLLSVLREIALSCATLDTLGRTSSASLSTQQQQHARSIGGGGGGGGSVPVTPAAGGGGGGGGGGEVDSMDEEHWQRVRAHFEVVRGLVLNEHELACALDDALGAEWRGGSTSPDSRGDEEEAAAAVATISLEDGRHASSSAAVVPVMPTPVDRETPPTLPIAASRVPVGGGWTTTAPTAVLPPTTATTTATTTTAAAASPSTTAATPTTTNSYTKTNAVVAGTASAAVPATTLNHKARPFRSRTPPTAPQNGGVAAAPAAPNPVTHLRAGSATSTSATAMAGRQLESGSPRSAAQQLSAALGNVTPPPPPSSSASRTQDDVEAGLLNFPSTPLSEAAAPYQPSASLLGTSPRGGVVPASSSPPFHLESREEMLRRRSTAPNAFYASMTHGGTTHYLGGAPSAATTPGTYTSASLTPGLPPFSLNGGNGGAVHSLPISPLMSYSSPLGGGGASCPYEYLLVLDFEATCEEHPPPNYLYEIIEFPVVVVDVRLQRVVGEFHRFVRPRYKRELSRFCKDLTGMRQVDVDAAASLEEVIVQFERWFAQTVPPHTRCVFATDGPMDLREFMLHHSVSRQGIRFPPLFYQFVDVKQTFACFFQCAQGKIKAMLEVLHLPFEGRLHSGLDDARNIASIVIRLLHLGCTFCEVPLNRLPFGGHSLTGASSASMLSAPLALPPSTASAAPVRTRGSMGFPMYISAPYSVDEDDHTY</sequence>
<evidence type="ECO:0000313" key="7">
    <source>
        <dbReference type="Proteomes" id="UP001430356"/>
    </source>
</evidence>
<feature type="compositionally biased region" description="Low complexity" evidence="4">
    <location>
        <begin position="298"/>
        <end position="339"/>
    </location>
</feature>
<dbReference type="GO" id="GO:0000175">
    <property type="term" value="F:3'-5'-RNA exonuclease activity"/>
    <property type="evidence" value="ECO:0007669"/>
    <property type="project" value="InterPro"/>
</dbReference>
<dbReference type="AlphaFoldDB" id="A0AAW0EPX6"/>
<evidence type="ECO:0000256" key="2">
    <source>
        <dbReference type="ARBA" id="ARBA00022801"/>
    </source>
</evidence>
<keyword evidence="3 6" id="KW-0269">Exonuclease</keyword>
<gene>
    <name evidence="6" type="ORF">NESM_000479500</name>
</gene>
<dbReference type="SUPFAM" id="SSF53098">
    <property type="entry name" value="Ribonuclease H-like"/>
    <property type="match status" value="1"/>
</dbReference>
<dbReference type="Proteomes" id="UP001430356">
    <property type="component" value="Unassembled WGS sequence"/>
</dbReference>
<organism evidence="6 7">
    <name type="scientific">Novymonas esmeraldas</name>
    <dbReference type="NCBI Taxonomy" id="1808958"/>
    <lineage>
        <taxon>Eukaryota</taxon>
        <taxon>Discoba</taxon>
        <taxon>Euglenozoa</taxon>
        <taxon>Kinetoplastea</taxon>
        <taxon>Metakinetoplastina</taxon>
        <taxon>Trypanosomatida</taxon>
        <taxon>Trypanosomatidae</taxon>
        <taxon>Novymonas</taxon>
    </lineage>
</organism>
<feature type="compositionally biased region" description="Polar residues" evidence="4">
    <location>
        <begin position="639"/>
        <end position="651"/>
    </location>
</feature>
<dbReference type="Gene3D" id="3.30.420.10">
    <property type="entry name" value="Ribonuclease H-like superfamily/Ribonuclease H"/>
    <property type="match status" value="1"/>
</dbReference>
<accession>A0AAW0EPX6</accession>
<feature type="compositionally biased region" description="Gly residues" evidence="4">
    <location>
        <begin position="407"/>
        <end position="418"/>
    </location>
</feature>
<feature type="compositionally biased region" description="Low complexity" evidence="4">
    <location>
        <begin position="91"/>
        <end position="105"/>
    </location>
</feature>
<feature type="domain" description="Exonuclease" evidence="5">
    <location>
        <begin position="810"/>
        <end position="994"/>
    </location>
</feature>
<dbReference type="InterPro" id="IPR051274">
    <property type="entry name" value="3-5_Exoribonuclease"/>
</dbReference>
<feature type="region of interest" description="Disordered" evidence="4">
    <location>
        <begin position="500"/>
        <end position="519"/>
    </location>
</feature>
<dbReference type="EMBL" id="JAECZO010000055">
    <property type="protein sequence ID" value="KAK7195517.1"/>
    <property type="molecule type" value="Genomic_DNA"/>
</dbReference>
<dbReference type="Pfam" id="PF00929">
    <property type="entry name" value="RNase_T"/>
    <property type="match status" value="1"/>
</dbReference>
<feature type="region of interest" description="Disordered" evidence="4">
    <location>
        <begin position="375"/>
        <end position="421"/>
    </location>
</feature>
<feature type="compositionally biased region" description="Basic residues" evidence="4">
    <location>
        <begin position="154"/>
        <end position="170"/>
    </location>
</feature>
<dbReference type="InterPro" id="IPR013520">
    <property type="entry name" value="Ribonucl_H"/>
</dbReference>
<dbReference type="SMART" id="SM00479">
    <property type="entry name" value="EXOIII"/>
    <property type="match status" value="1"/>
</dbReference>
<feature type="compositionally biased region" description="Gly residues" evidence="4">
    <location>
        <begin position="391"/>
        <end position="400"/>
    </location>
</feature>
<evidence type="ECO:0000256" key="1">
    <source>
        <dbReference type="ARBA" id="ARBA00022722"/>
    </source>
</evidence>
<keyword evidence="1" id="KW-0540">Nuclease</keyword>
<reference evidence="6 7" key="1">
    <citation type="journal article" date="2021" name="MBio">
        <title>A New Model Trypanosomatid, Novymonas esmeraldas: Genomic Perception of Its 'Candidatus Pandoraea novymonadis' Endosymbiont.</title>
        <authorList>
            <person name="Zakharova A."/>
            <person name="Saura A."/>
            <person name="Butenko A."/>
            <person name="Podesvova L."/>
            <person name="Warmusova S."/>
            <person name="Kostygov A.Y."/>
            <person name="Nenarokova A."/>
            <person name="Lukes J."/>
            <person name="Opperdoes F.R."/>
            <person name="Yurchenko V."/>
        </authorList>
    </citation>
    <scope>NUCLEOTIDE SEQUENCE [LARGE SCALE GENOMIC DNA]</scope>
    <source>
        <strain evidence="6 7">E262AT.01</strain>
    </source>
</reference>
<feature type="compositionally biased region" description="Polar residues" evidence="4">
    <location>
        <begin position="70"/>
        <end position="79"/>
    </location>
</feature>
<dbReference type="PANTHER" id="PTHR23044">
    <property type="entry name" value="3'-5' EXONUCLEASE ERI1-RELATED"/>
    <property type="match status" value="1"/>
</dbReference>
<dbReference type="InterPro" id="IPR047201">
    <property type="entry name" value="ERI-1_3'hExo-like"/>
</dbReference>